<dbReference type="Gene3D" id="3.30.420.10">
    <property type="entry name" value="Ribonuclease H-like superfamily/Ribonuclease H"/>
    <property type="match status" value="2"/>
</dbReference>
<dbReference type="SMART" id="SM01163">
    <property type="entry name" value="DUF1785"/>
    <property type="match status" value="1"/>
</dbReference>
<evidence type="ECO:0000259" key="2">
    <source>
        <dbReference type="PROSITE" id="PS50821"/>
    </source>
</evidence>
<dbReference type="Pfam" id="PF02171">
    <property type="entry name" value="Piwi"/>
    <property type="match status" value="2"/>
</dbReference>
<accession>S3DC93</accession>
<dbReference type="GeneID" id="19470071"/>
<dbReference type="Pfam" id="PF02170">
    <property type="entry name" value="PAZ"/>
    <property type="match status" value="1"/>
</dbReference>
<dbReference type="Gene3D" id="3.40.50.2300">
    <property type="match status" value="1"/>
</dbReference>
<dbReference type="EMBL" id="KE145354">
    <property type="protein sequence ID" value="EPE35330.1"/>
    <property type="molecule type" value="Genomic_DNA"/>
</dbReference>
<organism evidence="4 5">
    <name type="scientific">Glarea lozoyensis (strain ATCC 20868 / MF5171)</name>
    <dbReference type="NCBI Taxonomy" id="1116229"/>
    <lineage>
        <taxon>Eukaryota</taxon>
        <taxon>Fungi</taxon>
        <taxon>Dikarya</taxon>
        <taxon>Ascomycota</taxon>
        <taxon>Pezizomycotina</taxon>
        <taxon>Leotiomycetes</taxon>
        <taxon>Helotiales</taxon>
        <taxon>Helotiaceae</taxon>
        <taxon>Glarea</taxon>
    </lineage>
</organism>
<dbReference type="OrthoDB" id="10252740at2759"/>
<feature type="region of interest" description="Disordered" evidence="1">
    <location>
        <begin position="835"/>
        <end position="881"/>
    </location>
</feature>
<dbReference type="Pfam" id="PF08699">
    <property type="entry name" value="ArgoL1"/>
    <property type="match status" value="1"/>
</dbReference>
<sequence length="911" mass="101965">MEPFNYGTAVDRETNAVSYKFSSNLPQRPAGGNKSGKNIVIRVNQYKVVQFPTRDIYQYDIAIGAGAEKMGKIMAVWKSKTCQNKLREAVPNAPWLWDGNKLAWTSASIPSIRFPVDLDAEKGRAPRPGKQPDVTYVKITQTKIVRMTVIEHYLSGKIAFDNSVFEAINFLDHLMRQGPSEAHVQIKRSFFPKAMNPVAIDNVITAVKGVYSSIRLCDPKGSSGLGTGLAVNVDVANSTFWTAQYVHQAARNLLSRGNRNFDYRAMTKRLESVPYGKSWTQSEDFKELRKLSKLKFKVKLHPKADTVKADRIHTIKRFTFDPAHGKAGSNAKTYIFSLKDRQTNREENISVYAYFKRKYGVELQHPEFPLIQTERDGVFPMEACEFIPHQRYQYKLTGDQTSAMIKFAVTRPKERIQSINQGVNMLNWGTDRYLNHFGLKIDQNMSTTNAKLLQNPEIQFKGKKINPGTSGRWVIQDTKFFKENTEPLKSWAFVVVNKACDDNTVREFSKVFVQTYISHGGRVETKEPPIVNLGHGDLADTVSIARQKAGTFAKSAPQILFFILPGRDSMVYERLKRNMECRFGMVSQMLAVNQVFKKNAQYCSNVCMKVNAKLGGVTCKIAQPGPTFPRPTMVIGADVSHASPGSIQASTCAITMSMDADATRYAAFVQTNGHRVEMITPANIDGGFMVLFKYWVANHKTGPSHIYYFRDGVSEGQYSHVLAQEIEPMKKAIIAMYGDAGANIRWTVTVCSKRHHIRFFPKDGDRASNLSSHSAIQGTARPVHYHVIKDDAQMDPTLFQNMIYKHCYQYARSTTPVSLYPAVYYAHLASNRARCHEPGASSDGPKGGQKYEEAQQDAGVRQRAGGGGSQPPASSSGSQAALSEARPLVPLACDVKDPAALKYIRTSMWYI</sequence>
<feature type="domain" description="Piwi" evidence="3">
    <location>
        <begin position="559"/>
        <end position="834"/>
    </location>
</feature>
<reference evidence="4 5" key="1">
    <citation type="journal article" date="2013" name="BMC Genomics">
        <title>Genomics-driven discovery of the pneumocandin biosynthetic gene cluster in the fungus Glarea lozoyensis.</title>
        <authorList>
            <person name="Chen L."/>
            <person name="Yue Q."/>
            <person name="Zhang X."/>
            <person name="Xiang M."/>
            <person name="Wang C."/>
            <person name="Li S."/>
            <person name="Che Y."/>
            <person name="Ortiz-Lopez F.J."/>
            <person name="Bills G.F."/>
            <person name="Liu X."/>
            <person name="An Z."/>
        </authorList>
    </citation>
    <scope>NUCLEOTIDE SEQUENCE [LARGE SCALE GENOMIC DNA]</scope>
    <source>
        <strain evidence="5">ATCC 20868 / MF5171</strain>
    </source>
</reference>
<evidence type="ECO:0000259" key="3">
    <source>
        <dbReference type="PROSITE" id="PS50822"/>
    </source>
</evidence>
<feature type="compositionally biased region" description="Low complexity" evidence="1">
    <location>
        <begin position="870"/>
        <end position="881"/>
    </location>
</feature>
<dbReference type="OMA" id="CFAQQQH"/>
<dbReference type="SMART" id="SM00950">
    <property type="entry name" value="Piwi"/>
    <property type="match status" value="1"/>
</dbReference>
<dbReference type="SUPFAM" id="SSF101690">
    <property type="entry name" value="PAZ domain"/>
    <property type="match status" value="1"/>
</dbReference>
<dbReference type="AlphaFoldDB" id="S3DC93"/>
<name>S3DC93_GLAL2</name>
<dbReference type="PROSITE" id="PS50822">
    <property type="entry name" value="PIWI"/>
    <property type="match status" value="1"/>
</dbReference>
<dbReference type="InterPro" id="IPR036397">
    <property type="entry name" value="RNaseH_sf"/>
</dbReference>
<dbReference type="InterPro" id="IPR014811">
    <property type="entry name" value="ArgoL1"/>
</dbReference>
<dbReference type="SUPFAM" id="SSF53098">
    <property type="entry name" value="Ribonuclease H-like"/>
    <property type="match status" value="1"/>
</dbReference>
<dbReference type="PANTHER" id="PTHR22891">
    <property type="entry name" value="EUKARYOTIC TRANSLATION INITIATION FACTOR 2C"/>
    <property type="match status" value="1"/>
</dbReference>
<dbReference type="eggNOG" id="KOG1041">
    <property type="taxonomic scope" value="Eukaryota"/>
</dbReference>
<gene>
    <name evidence="4" type="ORF">GLAREA_11029</name>
</gene>
<protein>
    <submittedName>
        <fullName evidence="4">Ribonuclease H-like protein</fullName>
    </submittedName>
</protein>
<keyword evidence="5" id="KW-1185">Reference proteome</keyword>
<dbReference type="Pfam" id="PF16487">
    <property type="entry name" value="ArgoMid"/>
    <property type="match status" value="1"/>
</dbReference>
<dbReference type="KEGG" id="glz:GLAREA_11029"/>
<dbReference type="HOGENOM" id="CLU_004544_4_3_1"/>
<dbReference type="Pfam" id="PF16488">
    <property type="entry name" value="ArgoL2"/>
    <property type="match status" value="1"/>
</dbReference>
<dbReference type="PROSITE" id="PS50821">
    <property type="entry name" value="PAZ"/>
    <property type="match status" value="1"/>
</dbReference>
<dbReference type="InterPro" id="IPR036085">
    <property type="entry name" value="PAZ_dom_sf"/>
</dbReference>
<dbReference type="InterPro" id="IPR032473">
    <property type="entry name" value="Argonaute_Mid_dom"/>
</dbReference>
<dbReference type="InterPro" id="IPR003100">
    <property type="entry name" value="PAZ_dom"/>
</dbReference>
<dbReference type="Gene3D" id="2.170.260.10">
    <property type="entry name" value="paz domain"/>
    <property type="match status" value="1"/>
</dbReference>
<dbReference type="RefSeq" id="XP_008077409.1">
    <property type="nucleotide sequence ID" value="XM_008079218.1"/>
</dbReference>
<dbReference type="GO" id="GO:0003723">
    <property type="term" value="F:RNA binding"/>
    <property type="evidence" value="ECO:0007669"/>
    <property type="project" value="InterPro"/>
</dbReference>
<evidence type="ECO:0000313" key="5">
    <source>
        <dbReference type="Proteomes" id="UP000016922"/>
    </source>
</evidence>
<dbReference type="InterPro" id="IPR003165">
    <property type="entry name" value="Piwi"/>
</dbReference>
<evidence type="ECO:0000256" key="1">
    <source>
        <dbReference type="SAM" id="MobiDB-lite"/>
    </source>
</evidence>
<feature type="domain" description="PAZ" evidence="2">
    <location>
        <begin position="280"/>
        <end position="388"/>
    </location>
</feature>
<dbReference type="CDD" id="cd02846">
    <property type="entry name" value="PAZ_argonaute_like"/>
    <property type="match status" value="1"/>
</dbReference>
<dbReference type="STRING" id="1116229.S3DC93"/>
<proteinExistence type="predicted"/>
<dbReference type="Pfam" id="PF16486">
    <property type="entry name" value="ArgoN"/>
    <property type="match status" value="1"/>
</dbReference>
<dbReference type="InterPro" id="IPR032474">
    <property type="entry name" value="Argonaute_N"/>
</dbReference>
<dbReference type="Proteomes" id="UP000016922">
    <property type="component" value="Unassembled WGS sequence"/>
</dbReference>
<dbReference type="InterPro" id="IPR032472">
    <property type="entry name" value="ArgoL2"/>
</dbReference>
<dbReference type="InterPro" id="IPR012337">
    <property type="entry name" value="RNaseH-like_sf"/>
</dbReference>
<evidence type="ECO:0000313" key="4">
    <source>
        <dbReference type="EMBL" id="EPE35330.1"/>
    </source>
</evidence>